<dbReference type="PANTHER" id="PTHR12526">
    <property type="entry name" value="GLYCOSYLTRANSFERASE"/>
    <property type="match status" value="1"/>
</dbReference>
<keyword evidence="4" id="KW-1185">Reference proteome</keyword>
<dbReference type="PaxDb" id="187420-MTH_362"/>
<dbReference type="AlphaFoldDB" id="O26462"/>
<dbReference type="InParanoid" id="O26462"/>
<sequence>MRIGLILPSLDDSGVARAAASLSSLLSEHHEVHVITVYRHEPLQEWSGSFHVLDVPPASPGDELPRRLGLFIRRILALRRIKAELELDVSVSFSEALSIQNIFTAGSDRPVVSHHTVLSRNENLDDIYGRGVKALVRLTYPRAAGIICVSMESATDLTDAYGIDPRQVAVIPNHIDVDAIEGAAVLPARWNDVFTAPVILTAGRLTHAKGQWHLIRVFARLKELIPDLKLVIMGDGDLREYLQGLSEDLGLKTFTGGEPGEYDVYFAGFQRNPYGFMAHSDLFVLPSLREALPLALMEAMALGTPVAAADCGGPREILAPSSDPSFKTEKTEFADYGVLLPPFDGEMRAADDELCREERLWVDTLHEIITDRKVLDSYSERARERASSSALMPSGGGGLISLMPW</sequence>
<evidence type="ECO:0000259" key="2">
    <source>
        <dbReference type="Pfam" id="PF13439"/>
    </source>
</evidence>
<gene>
    <name evidence="3" type="ordered locus">MTH_362</name>
</gene>
<dbReference type="Gene3D" id="3.40.50.2000">
    <property type="entry name" value="Glycogen Phosphorylase B"/>
    <property type="match status" value="2"/>
</dbReference>
<proteinExistence type="predicted"/>
<feature type="domain" description="Glycosyl transferase family 1" evidence="1">
    <location>
        <begin position="196"/>
        <end position="320"/>
    </location>
</feature>
<dbReference type="PIR" id="G69146">
    <property type="entry name" value="G69146"/>
</dbReference>
<dbReference type="KEGG" id="mth:MTH_362"/>
<dbReference type="Proteomes" id="UP000005223">
    <property type="component" value="Chromosome"/>
</dbReference>
<evidence type="ECO:0000259" key="1">
    <source>
        <dbReference type="Pfam" id="PF00534"/>
    </source>
</evidence>
<dbReference type="Pfam" id="PF13439">
    <property type="entry name" value="Glyco_transf_4"/>
    <property type="match status" value="1"/>
</dbReference>
<feature type="domain" description="Glycosyltransferase subfamily 4-like N-terminal" evidence="2">
    <location>
        <begin position="14"/>
        <end position="178"/>
    </location>
</feature>
<evidence type="ECO:0000313" key="3">
    <source>
        <dbReference type="EMBL" id="AAB84868.1"/>
    </source>
</evidence>
<accession>O26462</accession>
<dbReference type="CAZy" id="GT4">
    <property type="family name" value="Glycosyltransferase Family 4"/>
</dbReference>
<dbReference type="STRING" id="187420.MTH_362"/>
<dbReference type="InterPro" id="IPR028098">
    <property type="entry name" value="Glyco_trans_4-like_N"/>
</dbReference>
<dbReference type="RefSeq" id="WP_010876001.1">
    <property type="nucleotide sequence ID" value="NC_000916.1"/>
</dbReference>
<reference evidence="3 4" key="1">
    <citation type="journal article" date="1997" name="J. Bacteriol.">
        <title>Complete genome sequence of Methanobacterium thermoautotrophicum deltaH: functional analysis and comparative genomics.</title>
        <authorList>
            <person name="Smith D.R."/>
            <person name="Doucette-Stamm L.A."/>
            <person name="Deloughery C."/>
            <person name="Lee H.-M."/>
            <person name="Dubois J."/>
            <person name="Aldredge T."/>
            <person name="Bashirzadeh R."/>
            <person name="Blakely D."/>
            <person name="Cook R."/>
            <person name="Gilbert K."/>
            <person name="Harrison D."/>
            <person name="Hoang L."/>
            <person name="Keagle P."/>
            <person name="Lumm W."/>
            <person name="Pothier B."/>
            <person name="Qiu D."/>
            <person name="Spadafora R."/>
            <person name="Vicare R."/>
            <person name="Wang Y."/>
            <person name="Wierzbowski J."/>
            <person name="Gibson R."/>
            <person name="Jiwani N."/>
            <person name="Caruso A."/>
            <person name="Bush D."/>
            <person name="Safer H."/>
            <person name="Patwell D."/>
            <person name="Prabhakar S."/>
            <person name="McDougall S."/>
            <person name="Shimer G."/>
            <person name="Goyal A."/>
            <person name="Pietrovski S."/>
            <person name="Church G.M."/>
            <person name="Daniels C.J."/>
            <person name="Mao J.-i."/>
            <person name="Rice P."/>
            <person name="Nolling J."/>
            <person name="Reeve J.N."/>
        </authorList>
    </citation>
    <scope>NUCLEOTIDE SEQUENCE [LARGE SCALE GENOMIC DNA]</scope>
    <source>
        <strain evidence="4">ATCC 29096 / DSM 1053 / JCM 10044 / NBRC 100330 / Delta H</strain>
    </source>
</reference>
<dbReference type="EnsemblBacteria" id="AAB84868">
    <property type="protein sequence ID" value="AAB84868"/>
    <property type="gene ID" value="MTH_362"/>
</dbReference>
<dbReference type="HOGENOM" id="CLU_009583_0_0_2"/>
<protein>
    <submittedName>
        <fullName evidence="3">Capsular polysaccharide biosynthesis protein</fullName>
    </submittedName>
</protein>
<dbReference type="GeneID" id="25392395"/>
<organism evidence="3 4">
    <name type="scientific">Methanothermobacter thermautotrophicus (strain ATCC 29096 / DSM 1053 / JCM 10044 / NBRC 100330 / Delta H)</name>
    <name type="common">Methanobacterium thermoautotrophicum</name>
    <dbReference type="NCBI Taxonomy" id="187420"/>
    <lineage>
        <taxon>Archaea</taxon>
        <taxon>Methanobacteriati</taxon>
        <taxon>Methanobacteriota</taxon>
        <taxon>Methanomada group</taxon>
        <taxon>Methanobacteria</taxon>
        <taxon>Methanobacteriales</taxon>
        <taxon>Methanobacteriaceae</taxon>
        <taxon>Methanothermobacter</taxon>
    </lineage>
</organism>
<dbReference type="CDD" id="cd03811">
    <property type="entry name" value="GT4_GT28_WabH-like"/>
    <property type="match status" value="1"/>
</dbReference>
<name>O26462_METTH</name>
<dbReference type="InterPro" id="IPR001296">
    <property type="entry name" value="Glyco_trans_1"/>
</dbReference>
<dbReference type="SUPFAM" id="SSF53756">
    <property type="entry name" value="UDP-Glycosyltransferase/glycogen phosphorylase"/>
    <property type="match status" value="1"/>
</dbReference>
<dbReference type="GO" id="GO:0016757">
    <property type="term" value="F:glycosyltransferase activity"/>
    <property type="evidence" value="ECO:0007669"/>
    <property type="project" value="InterPro"/>
</dbReference>
<dbReference type="EMBL" id="AE000666">
    <property type="protein sequence ID" value="AAB84868.1"/>
    <property type="molecule type" value="Genomic_DNA"/>
</dbReference>
<evidence type="ECO:0000313" key="4">
    <source>
        <dbReference type="Proteomes" id="UP000005223"/>
    </source>
</evidence>
<dbReference type="Pfam" id="PF00534">
    <property type="entry name" value="Glycos_transf_1"/>
    <property type="match status" value="1"/>
</dbReference>